<feature type="non-terminal residue" evidence="1">
    <location>
        <position position="1"/>
    </location>
</feature>
<protein>
    <submittedName>
        <fullName evidence="1">LeuA</fullName>
    </submittedName>
</protein>
<dbReference type="AlphaFoldDB" id="A0AAW2Z489"/>
<gene>
    <name evidence="1" type="ORF">AKO1_004679</name>
</gene>
<sequence>VNHSKSQIIPLDNFNNVITFQESTIWLWKCSYSRPSRLISVYRHNSRINGVDLTYFNPNPPNLIIKSPNSITILSITQDGEFKSHNSINGRFPTASCMHKNNMLIAWKNNLIHYTLDSSFQVIKESIIMEVNLSIIRHIKYSDGWLCVSEPELNYIKKEPQPIDNIFQNGSLVLSELTQESNSFSNQGGIFIIKNVNNGFLFSKTHYCDWLNAQSCSVSNSENDISQRIVSVCSVTDNWFYVYKFNCDNVVDVCKVDLPKNDMRALGVACVKSKVYVLCGEKCGSNSPFLFGAAPKYTNVCLLKYDFVQNISKASDSSSSNQDLKIVLESISNLNLAVKEGFDRLENVVLGLSERVNLLEKKLQS</sequence>
<evidence type="ECO:0000313" key="2">
    <source>
        <dbReference type="Proteomes" id="UP001431209"/>
    </source>
</evidence>
<evidence type="ECO:0000313" key="1">
    <source>
        <dbReference type="EMBL" id="KAL0484078.1"/>
    </source>
</evidence>
<organism evidence="1 2">
    <name type="scientific">Acrasis kona</name>
    <dbReference type="NCBI Taxonomy" id="1008807"/>
    <lineage>
        <taxon>Eukaryota</taxon>
        <taxon>Discoba</taxon>
        <taxon>Heterolobosea</taxon>
        <taxon>Tetramitia</taxon>
        <taxon>Eutetramitia</taxon>
        <taxon>Acrasidae</taxon>
        <taxon>Acrasis</taxon>
    </lineage>
</organism>
<comment type="caution">
    <text evidence="1">The sequence shown here is derived from an EMBL/GenBank/DDBJ whole genome shotgun (WGS) entry which is preliminary data.</text>
</comment>
<keyword evidence="2" id="KW-1185">Reference proteome</keyword>
<dbReference type="Proteomes" id="UP001431209">
    <property type="component" value="Unassembled WGS sequence"/>
</dbReference>
<dbReference type="EMBL" id="JAOPGA020001019">
    <property type="protein sequence ID" value="KAL0484078.1"/>
    <property type="molecule type" value="Genomic_DNA"/>
</dbReference>
<accession>A0AAW2Z489</accession>
<name>A0AAW2Z489_9EUKA</name>
<proteinExistence type="predicted"/>
<reference evidence="1 2" key="1">
    <citation type="submission" date="2024-03" db="EMBL/GenBank/DDBJ databases">
        <title>The Acrasis kona genome and developmental transcriptomes reveal deep origins of eukaryotic multicellular pathways.</title>
        <authorList>
            <person name="Sheikh S."/>
            <person name="Fu C.-J."/>
            <person name="Brown M.W."/>
            <person name="Baldauf S.L."/>
        </authorList>
    </citation>
    <scope>NUCLEOTIDE SEQUENCE [LARGE SCALE GENOMIC DNA]</scope>
    <source>
        <strain evidence="1 2">ATCC MYA-3509</strain>
    </source>
</reference>